<evidence type="ECO:0000256" key="4">
    <source>
        <dbReference type="ARBA" id="ARBA00022679"/>
    </source>
</evidence>
<dbReference type="FunFam" id="1.10.510.10:FF:000684">
    <property type="entry name" value="Mitogen-activated protein kinase"/>
    <property type="match status" value="1"/>
</dbReference>
<dbReference type="Proteomes" id="UP000324629">
    <property type="component" value="Unassembled WGS sequence"/>
</dbReference>
<dbReference type="EMBL" id="QNGE01003615">
    <property type="protein sequence ID" value="KAA3673824.1"/>
    <property type="molecule type" value="Genomic_DNA"/>
</dbReference>
<protein>
    <submittedName>
        <fullName evidence="10">p38 MAP kinase</fullName>
    </submittedName>
</protein>
<comment type="cofactor">
    <cofactor evidence="1">
        <name>Mg(2+)</name>
        <dbReference type="ChEBI" id="CHEBI:18420"/>
    </cofactor>
</comment>
<evidence type="ECO:0000256" key="6">
    <source>
        <dbReference type="ARBA" id="ARBA00022777"/>
    </source>
</evidence>
<keyword evidence="2" id="KW-0723">Serine/threonine-protein kinase</keyword>
<feature type="region of interest" description="Disordered" evidence="8">
    <location>
        <begin position="1"/>
        <end position="21"/>
    </location>
</feature>
<dbReference type="InterPro" id="IPR000719">
    <property type="entry name" value="Prot_kinase_dom"/>
</dbReference>
<feature type="domain" description="Protein kinase" evidence="9">
    <location>
        <begin position="49"/>
        <end position="335"/>
    </location>
</feature>
<dbReference type="Gene3D" id="3.30.200.20">
    <property type="entry name" value="Phosphorylase Kinase, domain 1"/>
    <property type="match status" value="1"/>
</dbReference>
<evidence type="ECO:0000259" key="9">
    <source>
        <dbReference type="PROSITE" id="PS50011"/>
    </source>
</evidence>
<accession>A0A5J4NEC3</accession>
<keyword evidence="7" id="KW-0067">ATP-binding</keyword>
<keyword evidence="3" id="KW-0597">Phosphoprotein</keyword>
<dbReference type="SMART" id="SM00220">
    <property type="entry name" value="S_TKc"/>
    <property type="match status" value="1"/>
</dbReference>
<dbReference type="SUPFAM" id="SSF56112">
    <property type="entry name" value="Protein kinase-like (PK-like)"/>
    <property type="match status" value="1"/>
</dbReference>
<evidence type="ECO:0000313" key="10">
    <source>
        <dbReference type="EMBL" id="KAA3673824.1"/>
    </source>
</evidence>
<dbReference type="AlphaFoldDB" id="A0A5J4NEC3"/>
<evidence type="ECO:0000256" key="8">
    <source>
        <dbReference type="SAM" id="MobiDB-lite"/>
    </source>
</evidence>
<comment type="caution">
    <text evidence="10">The sequence shown here is derived from an EMBL/GenBank/DDBJ whole genome shotgun (WGS) entry which is preliminary data.</text>
</comment>
<dbReference type="PANTHER" id="PTHR24055">
    <property type="entry name" value="MITOGEN-ACTIVATED PROTEIN KINASE"/>
    <property type="match status" value="1"/>
</dbReference>
<dbReference type="InterPro" id="IPR011009">
    <property type="entry name" value="Kinase-like_dom_sf"/>
</dbReference>
<organism evidence="10 11">
    <name type="scientific">Paragonimus westermani</name>
    <dbReference type="NCBI Taxonomy" id="34504"/>
    <lineage>
        <taxon>Eukaryota</taxon>
        <taxon>Metazoa</taxon>
        <taxon>Spiralia</taxon>
        <taxon>Lophotrochozoa</taxon>
        <taxon>Platyhelminthes</taxon>
        <taxon>Trematoda</taxon>
        <taxon>Digenea</taxon>
        <taxon>Plagiorchiida</taxon>
        <taxon>Troglotremata</taxon>
        <taxon>Troglotrematidae</taxon>
        <taxon>Paragonimus</taxon>
    </lineage>
</organism>
<evidence type="ECO:0000256" key="1">
    <source>
        <dbReference type="ARBA" id="ARBA00001946"/>
    </source>
</evidence>
<evidence type="ECO:0000256" key="7">
    <source>
        <dbReference type="ARBA" id="ARBA00022840"/>
    </source>
</evidence>
<keyword evidence="5" id="KW-0547">Nucleotide-binding</keyword>
<keyword evidence="6 10" id="KW-0418">Kinase</keyword>
<dbReference type="Gene3D" id="1.10.510.10">
    <property type="entry name" value="Transferase(Phosphotransferase) domain 1"/>
    <property type="match status" value="1"/>
</dbReference>
<dbReference type="InterPro" id="IPR003527">
    <property type="entry name" value="MAP_kinase_CS"/>
</dbReference>
<dbReference type="PROSITE" id="PS01351">
    <property type="entry name" value="MAPK"/>
    <property type="match status" value="1"/>
</dbReference>
<evidence type="ECO:0000256" key="5">
    <source>
        <dbReference type="ARBA" id="ARBA00022741"/>
    </source>
</evidence>
<gene>
    <name evidence="10" type="ORF">DEA37_0006066</name>
</gene>
<dbReference type="InterPro" id="IPR050117">
    <property type="entry name" value="MAPK"/>
</dbReference>
<dbReference type="GO" id="GO:0004707">
    <property type="term" value="F:MAP kinase activity"/>
    <property type="evidence" value="ECO:0007669"/>
    <property type="project" value="InterPro"/>
</dbReference>
<keyword evidence="4" id="KW-0808">Transferase</keyword>
<dbReference type="GO" id="GO:0005524">
    <property type="term" value="F:ATP binding"/>
    <property type="evidence" value="ECO:0007669"/>
    <property type="project" value="UniProtKB-KW"/>
</dbReference>
<name>A0A5J4NEC3_9TREM</name>
<reference evidence="10 11" key="1">
    <citation type="journal article" date="2019" name="Gigascience">
        <title>Whole-genome sequence of the oriental lung fluke Paragonimus westermani.</title>
        <authorList>
            <person name="Oey H."/>
            <person name="Zakrzewski M."/>
            <person name="Narain K."/>
            <person name="Devi K.R."/>
            <person name="Agatsuma T."/>
            <person name="Nawaratna S."/>
            <person name="Gobert G.N."/>
            <person name="Jones M.K."/>
            <person name="Ragan M.A."/>
            <person name="McManus D.P."/>
            <person name="Krause L."/>
        </authorList>
    </citation>
    <scope>NUCLEOTIDE SEQUENCE [LARGE SCALE GENOMIC DNA]</scope>
    <source>
        <strain evidence="10 11">IND2009</strain>
    </source>
</reference>
<proteinExistence type="predicted"/>
<evidence type="ECO:0000256" key="3">
    <source>
        <dbReference type="ARBA" id="ARBA00022553"/>
    </source>
</evidence>
<dbReference type="Pfam" id="PF00069">
    <property type="entry name" value="Pkinase"/>
    <property type="match status" value="1"/>
</dbReference>
<dbReference type="PROSITE" id="PS50011">
    <property type="entry name" value="PROTEIN_KINASE_DOM"/>
    <property type="match status" value="1"/>
</dbReference>
<evidence type="ECO:0000256" key="2">
    <source>
        <dbReference type="ARBA" id="ARBA00022527"/>
    </source>
</evidence>
<sequence>MKNDEIFDNDDDDDDGDDDDDDEFVVNSKRDGKPGLHYKHVFKLTIVTVLLDHRMEVGTLKPTYKSSAHDKQLHGRVAIKRLTKAFLDQEYAKRTYRELRILAHVNHENILCLIDAFSPQSSLETFKDLYFVTPLMAADLGAVIRTQELTDGHIRFLVYQIFRGLKYMHSAGLIHRDLKPVNIAVNEDCELKILDFGLARQSQDEMSGYIATRWYRAPEVMLKWRHYNELVDIWSVGCIMAELRLRHPLFAGQTPIDQIRRIMSLLGKPDEECMSQIISDGARSFIDQLPASKPADLHQYFSAFPDDGIDLLKNLLHLNPDKRFTAAQALAHPYFQNYHDEMDEPTAEPFEDPLDNRTDISVEEWKVHVWTILKNLVPKLDSLRISDSETNE</sequence>
<dbReference type="GO" id="GO:0005737">
    <property type="term" value="C:cytoplasm"/>
    <property type="evidence" value="ECO:0007669"/>
    <property type="project" value="UniProtKB-ARBA"/>
</dbReference>
<keyword evidence="11" id="KW-1185">Reference proteome</keyword>
<evidence type="ECO:0000313" key="11">
    <source>
        <dbReference type="Proteomes" id="UP000324629"/>
    </source>
</evidence>